<reference evidence="2" key="1">
    <citation type="journal article" date="2019" name="Int. J. Syst. Evol. Microbiol.">
        <title>The Global Catalogue of Microorganisms (GCM) 10K type strain sequencing project: providing services to taxonomists for standard genome sequencing and annotation.</title>
        <authorList>
            <consortium name="The Broad Institute Genomics Platform"/>
            <consortium name="The Broad Institute Genome Sequencing Center for Infectious Disease"/>
            <person name="Wu L."/>
            <person name="Ma J."/>
        </authorList>
    </citation>
    <scope>NUCLEOTIDE SEQUENCE [LARGE SCALE GENOMIC DNA]</scope>
    <source>
        <strain evidence="2">CGMCC 1.6964</strain>
    </source>
</reference>
<keyword evidence="2" id="KW-1185">Reference proteome</keyword>
<organism evidence="1 2">
    <name type="scientific">Saccharibacillus kuerlensis</name>
    <dbReference type="NCBI Taxonomy" id="459527"/>
    <lineage>
        <taxon>Bacteria</taxon>
        <taxon>Bacillati</taxon>
        <taxon>Bacillota</taxon>
        <taxon>Bacilli</taxon>
        <taxon>Bacillales</taxon>
        <taxon>Paenibacillaceae</taxon>
        <taxon>Saccharibacillus</taxon>
    </lineage>
</organism>
<evidence type="ECO:0000313" key="1">
    <source>
        <dbReference type="EMBL" id="GGO07527.1"/>
    </source>
</evidence>
<name>A0ABQ2L9E3_9BACL</name>
<dbReference type="Proteomes" id="UP000606653">
    <property type="component" value="Unassembled WGS sequence"/>
</dbReference>
<gene>
    <name evidence="1" type="ORF">GCM10010969_36030</name>
</gene>
<accession>A0ABQ2L9E3</accession>
<protein>
    <submittedName>
        <fullName evidence="1">Uncharacterized protein</fullName>
    </submittedName>
</protein>
<dbReference type="RefSeq" id="WP_018977608.1">
    <property type="nucleotide sequence ID" value="NZ_BMLN01000013.1"/>
</dbReference>
<comment type="caution">
    <text evidence="1">The sequence shown here is derived from an EMBL/GenBank/DDBJ whole genome shotgun (WGS) entry which is preliminary data.</text>
</comment>
<evidence type="ECO:0000313" key="2">
    <source>
        <dbReference type="Proteomes" id="UP000606653"/>
    </source>
</evidence>
<proteinExistence type="predicted"/>
<sequence>MHQYMVPNSRDEGITGIQTVGIHGEWTDGDLKVVEAIFERCVQNGPDGLLEIELSGESKQRIRLFPADSYRMEITLAADNSEHDRKRIEMPNVILNVKMEKKGLDL</sequence>
<dbReference type="EMBL" id="BMLN01000013">
    <property type="protein sequence ID" value="GGO07527.1"/>
    <property type="molecule type" value="Genomic_DNA"/>
</dbReference>